<dbReference type="InterPro" id="IPR002656">
    <property type="entry name" value="Acyl_transf_3_dom"/>
</dbReference>
<accession>A0A8J7FBA4</accession>
<keyword evidence="4 7" id="KW-0812">Transmembrane</keyword>
<evidence type="ECO:0000259" key="8">
    <source>
        <dbReference type="Pfam" id="PF01757"/>
    </source>
</evidence>
<dbReference type="EMBL" id="JADEWL010000087">
    <property type="protein sequence ID" value="MBE9215134.1"/>
    <property type="molecule type" value="Genomic_DNA"/>
</dbReference>
<comment type="subcellular location">
    <subcellularLocation>
        <location evidence="1">Cell membrane</location>
        <topology evidence="1">Multi-pass membrane protein</topology>
    </subcellularLocation>
</comment>
<feature type="transmembrane region" description="Helical" evidence="7">
    <location>
        <begin position="329"/>
        <end position="354"/>
    </location>
</feature>
<feature type="transmembrane region" description="Helical" evidence="7">
    <location>
        <begin position="258"/>
        <end position="278"/>
    </location>
</feature>
<keyword evidence="10" id="KW-1185">Reference proteome</keyword>
<dbReference type="Pfam" id="PF01757">
    <property type="entry name" value="Acyl_transf_3"/>
    <property type="match status" value="1"/>
</dbReference>
<feature type="transmembrane region" description="Helical" evidence="7">
    <location>
        <begin position="162"/>
        <end position="183"/>
    </location>
</feature>
<evidence type="ECO:0000256" key="4">
    <source>
        <dbReference type="ARBA" id="ARBA00022692"/>
    </source>
</evidence>
<protein>
    <submittedName>
        <fullName evidence="9">Acyltransferase</fullName>
    </submittedName>
</protein>
<evidence type="ECO:0000256" key="3">
    <source>
        <dbReference type="ARBA" id="ARBA00022475"/>
    </source>
</evidence>
<gene>
    <name evidence="9" type="ORF">IQ247_21125</name>
</gene>
<keyword evidence="3" id="KW-1003">Cell membrane</keyword>
<dbReference type="Proteomes" id="UP000620559">
    <property type="component" value="Unassembled WGS sequence"/>
</dbReference>
<dbReference type="AlphaFoldDB" id="A0A8J7FBA4"/>
<feature type="transmembrane region" description="Helical" evidence="7">
    <location>
        <begin position="49"/>
        <end position="73"/>
    </location>
</feature>
<organism evidence="9 10">
    <name type="scientific">Plectonema cf. radiosum LEGE 06105</name>
    <dbReference type="NCBI Taxonomy" id="945769"/>
    <lineage>
        <taxon>Bacteria</taxon>
        <taxon>Bacillati</taxon>
        <taxon>Cyanobacteriota</taxon>
        <taxon>Cyanophyceae</taxon>
        <taxon>Oscillatoriophycideae</taxon>
        <taxon>Oscillatoriales</taxon>
        <taxon>Microcoleaceae</taxon>
        <taxon>Plectonema</taxon>
    </lineage>
</organism>
<evidence type="ECO:0000256" key="7">
    <source>
        <dbReference type="SAM" id="Phobius"/>
    </source>
</evidence>
<dbReference type="RefSeq" id="WP_193923136.1">
    <property type="nucleotide sequence ID" value="NZ_JADEWL010000087.1"/>
</dbReference>
<evidence type="ECO:0000256" key="6">
    <source>
        <dbReference type="ARBA" id="ARBA00023136"/>
    </source>
</evidence>
<dbReference type="PANTHER" id="PTHR40074:SF2">
    <property type="entry name" value="O-ACETYLTRANSFERASE WECH"/>
    <property type="match status" value="1"/>
</dbReference>
<dbReference type="GO" id="GO:0005886">
    <property type="term" value="C:plasma membrane"/>
    <property type="evidence" value="ECO:0007669"/>
    <property type="project" value="UniProtKB-SubCell"/>
</dbReference>
<feature type="transmembrane region" description="Helical" evidence="7">
    <location>
        <begin position="232"/>
        <end position="252"/>
    </location>
</feature>
<keyword evidence="9" id="KW-0012">Acyltransferase</keyword>
<dbReference type="PANTHER" id="PTHR40074">
    <property type="entry name" value="O-ACETYLTRANSFERASE WECH"/>
    <property type="match status" value="1"/>
</dbReference>
<dbReference type="GO" id="GO:0009246">
    <property type="term" value="P:enterobacterial common antigen biosynthetic process"/>
    <property type="evidence" value="ECO:0007669"/>
    <property type="project" value="TreeGrafter"/>
</dbReference>
<dbReference type="GO" id="GO:0016413">
    <property type="term" value="F:O-acetyltransferase activity"/>
    <property type="evidence" value="ECO:0007669"/>
    <property type="project" value="TreeGrafter"/>
</dbReference>
<evidence type="ECO:0000256" key="1">
    <source>
        <dbReference type="ARBA" id="ARBA00004651"/>
    </source>
</evidence>
<feature type="transmembrane region" description="Helical" evidence="7">
    <location>
        <begin position="17"/>
        <end position="37"/>
    </location>
</feature>
<reference evidence="9" key="1">
    <citation type="submission" date="2020-10" db="EMBL/GenBank/DDBJ databases">
        <authorList>
            <person name="Castelo-Branco R."/>
            <person name="Eusebio N."/>
            <person name="Adriana R."/>
            <person name="Vieira A."/>
            <person name="Brugerolle De Fraissinette N."/>
            <person name="Rezende De Castro R."/>
            <person name="Schneider M.P."/>
            <person name="Vasconcelos V."/>
            <person name="Leao P.N."/>
        </authorList>
    </citation>
    <scope>NUCLEOTIDE SEQUENCE</scope>
    <source>
        <strain evidence="9">LEGE 06105</strain>
    </source>
</reference>
<sequence>MKEQITVPLNSQVSDRLFFLEFLKAISITAVVSYHAIFLPRSTFIASNGILEILFAPLRFCVPVFLTISFLLFERQISQFPTQPKLPLLQKRLIRLGIPTLFWFGIAALLKAINGNSFIEIINAILTGEIFTGAYYFLIILQLMIIFYFIRSWLNQSKNIFITIAIQGLVFLFIYANICGLFGNQVLTFLIKMERPFIIYWFVYIALGIYFYKNLSWIENKSISLSKTNKILILCFTAAIMIIEYTILTLVLKNSLRPFDYAAFSCIFSVPAMFICFASVKEKTLPSPVVKLTKLLSKYSLGIFCINGILAQIFLSIGTKLFSEANFNLTQIIIIKIIGWIILLTISLLLSIVLKRLGLKRVVN</sequence>
<feature type="domain" description="Acyltransferase 3" evidence="8">
    <location>
        <begin position="19"/>
        <end position="354"/>
    </location>
</feature>
<proteinExistence type="inferred from homology"/>
<evidence type="ECO:0000256" key="5">
    <source>
        <dbReference type="ARBA" id="ARBA00022989"/>
    </source>
</evidence>
<evidence type="ECO:0000313" key="9">
    <source>
        <dbReference type="EMBL" id="MBE9215134.1"/>
    </source>
</evidence>
<keyword evidence="6 7" id="KW-0472">Membrane</keyword>
<feature type="transmembrane region" description="Helical" evidence="7">
    <location>
        <begin position="299"/>
        <end position="317"/>
    </location>
</feature>
<feature type="transmembrane region" description="Helical" evidence="7">
    <location>
        <begin position="93"/>
        <end position="113"/>
    </location>
</feature>
<evidence type="ECO:0000313" key="10">
    <source>
        <dbReference type="Proteomes" id="UP000620559"/>
    </source>
</evidence>
<keyword evidence="9" id="KW-0808">Transferase</keyword>
<feature type="transmembrane region" description="Helical" evidence="7">
    <location>
        <begin position="133"/>
        <end position="150"/>
    </location>
</feature>
<comment type="caution">
    <text evidence="9">The sequence shown here is derived from an EMBL/GenBank/DDBJ whole genome shotgun (WGS) entry which is preliminary data.</text>
</comment>
<feature type="transmembrane region" description="Helical" evidence="7">
    <location>
        <begin position="195"/>
        <end position="212"/>
    </location>
</feature>
<evidence type="ECO:0000256" key="2">
    <source>
        <dbReference type="ARBA" id="ARBA00007400"/>
    </source>
</evidence>
<keyword evidence="5 7" id="KW-1133">Transmembrane helix</keyword>
<comment type="similarity">
    <text evidence="2">Belongs to the acyltransferase 3 family.</text>
</comment>
<name>A0A8J7FBA4_9CYAN</name>